<name>A0ACC4CKJ0_POPAL</name>
<gene>
    <name evidence="1" type="ORF">D5086_006263</name>
</gene>
<evidence type="ECO:0000313" key="2">
    <source>
        <dbReference type="Proteomes" id="UP000309997"/>
    </source>
</evidence>
<accession>A0ACC4CKJ0</accession>
<keyword evidence="2" id="KW-1185">Reference proteome</keyword>
<dbReference type="EMBL" id="RCHU02000003">
    <property type="protein sequence ID" value="KAL3598345.1"/>
    <property type="molecule type" value="Genomic_DNA"/>
</dbReference>
<organism evidence="1 2">
    <name type="scientific">Populus alba</name>
    <name type="common">White poplar</name>
    <dbReference type="NCBI Taxonomy" id="43335"/>
    <lineage>
        <taxon>Eukaryota</taxon>
        <taxon>Viridiplantae</taxon>
        <taxon>Streptophyta</taxon>
        <taxon>Embryophyta</taxon>
        <taxon>Tracheophyta</taxon>
        <taxon>Spermatophyta</taxon>
        <taxon>Magnoliopsida</taxon>
        <taxon>eudicotyledons</taxon>
        <taxon>Gunneridae</taxon>
        <taxon>Pentapetalae</taxon>
        <taxon>rosids</taxon>
        <taxon>fabids</taxon>
        <taxon>Malpighiales</taxon>
        <taxon>Salicaceae</taxon>
        <taxon>Saliceae</taxon>
        <taxon>Populus</taxon>
    </lineage>
</organism>
<proteinExistence type="predicted"/>
<comment type="caution">
    <text evidence="1">The sequence shown here is derived from an EMBL/GenBank/DDBJ whole genome shotgun (WGS) entry which is preliminary data.</text>
</comment>
<reference evidence="1 2" key="1">
    <citation type="journal article" date="2024" name="Plant Biotechnol. J.">
        <title>Genome and CRISPR/Cas9 system of a widespread forest tree (Populus alba) in the world.</title>
        <authorList>
            <person name="Liu Y.J."/>
            <person name="Jiang P.F."/>
            <person name="Han X.M."/>
            <person name="Li X.Y."/>
            <person name="Wang H.M."/>
            <person name="Wang Y.J."/>
            <person name="Wang X.X."/>
            <person name="Zeng Q.Y."/>
        </authorList>
    </citation>
    <scope>NUCLEOTIDE SEQUENCE [LARGE SCALE GENOMIC DNA]</scope>
    <source>
        <strain evidence="2">cv. PAL-ZL1</strain>
    </source>
</reference>
<dbReference type="Proteomes" id="UP000309997">
    <property type="component" value="Unassembled WGS sequence"/>
</dbReference>
<protein>
    <submittedName>
        <fullName evidence="1">Uncharacterized protein</fullName>
    </submittedName>
</protein>
<evidence type="ECO:0000313" key="1">
    <source>
        <dbReference type="EMBL" id="KAL3598345.1"/>
    </source>
</evidence>
<sequence length="308" mass="34713">MPLKQKDPGAFTIPCVIGNASFKRALCDLSASISVMPKHVYDSFSLEPLNKTSIVIQLADRSFVYPLGVIKDVLVKIDSLVIPCDFYILDMEHDSYDSSNNTPILFGRPFLKTAHTKIDCGKDTLSMEVGDEKIEFNFHDAMKYPYSNVYSIIYYDQVDKCVQQVFDFDCKDGLSVALSYGYDFTEIKEMEMHICVPQNMHESTLALQSLQTVPHGNVFVDLILSHKKLFPSILQAPELELKPLPDNLKYVFIGDNNTLPVIIATVEITSSETNKVLKVNGHRLKPFYEGWMAELTASAELAEPIHED</sequence>